<dbReference type="PANTHER" id="PTHR12821">
    <property type="entry name" value="BYSTIN"/>
    <property type="match status" value="1"/>
</dbReference>
<dbReference type="Gene3D" id="1.25.40.480">
    <property type="match status" value="1"/>
</dbReference>
<evidence type="ECO:0000256" key="1">
    <source>
        <dbReference type="ARBA" id="ARBA00007114"/>
    </source>
</evidence>
<dbReference type="EMBL" id="FN653023">
    <property type="protein sequence ID" value="CBY17925.1"/>
    <property type="molecule type" value="Genomic_DNA"/>
</dbReference>
<accession>E4X2S2</accession>
<dbReference type="InParanoid" id="E4X2S2"/>
<dbReference type="GO" id="GO:0005737">
    <property type="term" value="C:cytoplasm"/>
    <property type="evidence" value="ECO:0007669"/>
    <property type="project" value="TreeGrafter"/>
</dbReference>
<feature type="compositionally biased region" description="Basic residues" evidence="2">
    <location>
        <begin position="1"/>
        <end position="11"/>
    </location>
</feature>
<dbReference type="Pfam" id="PF05291">
    <property type="entry name" value="Bystin"/>
    <property type="match status" value="1"/>
</dbReference>
<dbReference type="GO" id="GO:0006364">
    <property type="term" value="P:rRNA processing"/>
    <property type="evidence" value="ECO:0007669"/>
    <property type="project" value="TreeGrafter"/>
</dbReference>
<keyword evidence="4" id="KW-1185">Reference proteome</keyword>
<reference evidence="3" key="1">
    <citation type="journal article" date="2010" name="Science">
        <title>Plasticity of animal genome architecture unmasked by rapid evolution of a pelagic tunicate.</title>
        <authorList>
            <person name="Denoeud F."/>
            <person name="Henriet S."/>
            <person name="Mungpakdee S."/>
            <person name="Aury J.M."/>
            <person name="Da Silva C."/>
            <person name="Brinkmann H."/>
            <person name="Mikhaleva J."/>
            <person name="Olsen L.C."/>
            <person name="Jubin C."/>
            <person name="Canestro C."/>
            <person name="Bouquet J.M."/>
            <person name="Danks G."/>
            <person name="Poulain J."/>
            <person name="Campsteijn C."/>
            <person name="Adamski M."/>
            <person name="Cross I."/>
            <person name="Yadetie F."/>
            <person name="Muffato M."/>
            <person name="Louis A."/>
            <person name="Butcher S."/>
            <person name="Tsagkogeorga G."/>
            <person name="Konrad A."/>
            <person name="Singh S."/>
            <person name="Jensen M.F."/>
            <person name="Cong E.H."/>
            <person name="Eikeseth-Otteraa H."/>
            <person name="Noel B."/>
            <person name="Anthouard V."/>
            <person name="Porcel B.M."/>
            <person name="Kachouri-Lafond R."/>
            <person name="Nishino A."/>
            <person name="Ugolini M."/>
            <person name="Chourrout P."/>
            <person name="Nishida H."/>
            <person name="Aasland R."/>
            <person name="Huzurbazar S."/>
            <person name="Westhof E."/>
            <person name="Delsuc F."/>
            <person name="Lehrach H."/>
            <person name="Reinhardt R."/>
            <person name="Weissenbach J."/>
            <person name="Roy S.W."/>
            <person name="Artiguenave F."/>
            <person name="Postlethwait J.H."/>
            <person name="Manak J.R."/>
            <person name="Thompson E.M."/>
            <person name="Jaillon O."/>
            <person name="Du Pasquier L."/>
            <person name="Boudinot P."/>
            <person name="Liberles D.A."/>
            <person name="Volff J.N."/>
            <person name="Philippe H."/>
            <person name="Lenhard B."/>
            <person name="Roest Crollius H."/>
            <person name="Wincker P."/>
            <person name="Chourrout D."/>
        </authorList>
    </citation>
    <scope>NUCLEOTIDE SEQUENCE [LARGE SCALE GENOMIC DNA]</scope>
</reference>
<dbReference type="GO" id="GO:0005730">
    <property type="term" value="C:nucleolus"/>
    <property type="evidence" value="ECO:0007669"/>
    <property type="project" value="TreeGrafter"/>
</dbReference>
<organism evidence="3">
    <name type="scientific">Oikopleura dioica</name>
    <name type="common">Tunicate</name>
    <dbReference type="NCBI Taxonomy" id="34765"/>
    <lineage>
        <taxon>Eukaryota</taxon>
        <taxon>Metazoa</taxon>
        <taxon>Chordata</taxon>
        <taxon>Tunicata</taxon>
        <taxon>Appendicularia</taxon>
        <taxon>Copelata</taxon>
        <taxon>Oikopleuridae</taxon>
        <taxon>Oikopleura</taxon>
    </lineage>
</organism>
<comment type="similarity">
    <text evidence="1">Belongs to the bystin family.</text>
</comment>
<evidence type="ECO:0008006" key="5">
    <source>
        <dbReference type="Google" id="ProtNLM"/>
    </source>
</evidence>
<dbReference type="InterPro" id="IPR007955">
    <property type="entry name" value="Bystin"/>
</dbReference>
<dbReference type="Proteomes" id="UP000001307">
    <property type="component" value="Unassembled WGS sequence"/>
</dbReference>
<dbReference type="OrthoDB" id="2192561at2759"/>
<evidence type="ECO:0000256" key="2">
    <source>
        <dbReference type="SAM" id="MobiDB-lite"/>
    </source>
</evidence>
<protein>
    <recommendedName>
        <fullName evidence="5">Bystin</fullName>
    </recommendedName>
</protein>
<evidence type="ECO:0000313" key="4">
    <source>
        <dbReference type="Proteomes" id="UP000001307"/>
    </source>
</evidence>
<sequence length="438" mass="50107">MPKERKSRGARKNNDPLIKKPKPLGQEPVEHVGQGILVKDVDPSKIGQNRNQFVDPKITRGILEAAREQQKEEKEEKIGLDNEEEFPALGAITAKSPIEEEDDDEYEDIEEGDDVEEIEIDGDDEHALAKFSKGGERQNLADLIMAKIEAKKQDVQQIVGEDEIGANLPEELVIHYQQIGNALENYRSGKMPKSFKLIARLTNWEDILDVMSPEKWSAAAMFQATRMFASNMSEGLVQRFYNVYLLPRIRDDIEFYKKLNFHLMSALKKAIYKPAAFFKGILLPLAMAADTCTLREATIVCSCLREHSIPVMPAAAAMLKIAEMEYNGVNSLFLRTLIEKKYALPFRVMDALVFHFLRFKNEKRVLPVLWHQCFLSFVSIYAADISVEQKEALMELTKFQNHPKIVNDIRHQIQRTESRDVEMDQPPEHILEEMMMAG</sequence>
<evidence type="ECO:0000313" key="3">
    <source>
        <dbReference type="EMBL" id="CBY17925.1"/>
    </source>
</evidence>
<feature type="region of interest" description="Disordered" evidence="2">
    <location>
        <begin position="1"/>
        <end position="31"/>
    </location>
</feature>
<dbReference type="AlphaFoldDB" id="E4X2S2"/>
<dbReference type="FunCoup" id="E4X2S2">
    <property type="interactions" value="85"/>
</dbReference>
<dbReference type="PANTHER" id="PTHR12821:SF0">
    <property type="entry name" value="BYSTIN"/>
    <property type="match status" value="1"/>
</dbReference>
<name>E4X2S2_OIKDI</name>
<dbReference type="GO" id="GO:0030515">
    <property type="term" value="F:snoRNA binding"/>
    <property type="evidence" value="ECO:0007669"/>
    <property type="project" value="TreeGrafter"/>
</dbReference>
<dbReference type="GO" id="GO:0030688">
    <property type="term" value="C:preribosome, small subunit precursor"/>
    <property type="evidence" value="ECO:0007669"/>
    <property type="project" value="TreeGrafter"/>
</dbReference>
<gene>
    <name evidence="3" type="ORF">GSOID_T00017553001</name>
</gene>
<proteinExistence type="inferred from homology"/>